<dbReference type="OrthoDB" id="289038at2759"/>
<feature type="domain" description="Ubiquitin carboxyl-terminal hydrolase 7 ICP0-binding" evidence="8">
    <location>
        <begin position="4"/>
        <end position="161"/>
    </location>
</feature>
<evidence type="ECO:0000256" key="3">
    <source>
        <dbReference type="ARBA" id="ARBA00022786"/>
    </source>
</evidence>
<evidence type="ECO:0000256" key="4">
    <source>
        <dbReference type="ARBA" id="ARBA00022801"/>
    </source>
</evidence>
<name>A0A2P5C0X1_PARAD</name>
<keyword evidence="5" id="KW-0788">Thiol protease</keyword>
<evidence type="ECO:0000256" key="2">
    <source>
        <dbReference type="ARBA" id="ARBA00022670"/>
    </source>
</evidence>
<dbReference type="Pfam" id="PF12436">
    <property type="entry name" value="USP7_ICP0_bdg"/>
    <property type="match status" value="1"/>
</dbReference>
<comment type="caution">
    <text evidence="9">The sequence shown here is derived from an EMBL/GenBank/DDBJ whole genome shotgun (WGS) entry which is preliminary data.</text>
</comment>
<dbReference type="GO" id="GO:0008234">
    <property type="term" value="F:cysteine-type peptidase activity"/>
    <property type="evidence" value="ECO:0007669"/>
    <property type="project" value="UniProtKB-KW"/>
</dbReference>
<keyword evidence="3" id="KW-0833">Ubl conjugation pathway</keyword>
<evidence type="ECO:0000256" key="5">
    <source>
        <dbReference type="ARBA" id="ARBA00022807"/>
    </source>
</evidence>
<dbReference type="SUPFAM" id="SSF57997">
    <property type="entry name" value="Tropomyosin"/>
    <property type="match status" value="1"/>
</dbReference>
<proteinExistence type="inferred from homology"/>
<dbReference type="GO" id="GO:0006508">
    <property type="term" value="P:proteolysis"/>
    <property type="evidence" value="ECO:0007669"/>
    <property type="project" value="UniProtKB-KW"/>
</dbReference>
<dbReference type="GO" id="GO:0101005">
    <property type="term" value="F:deubiquitinase activity"/>
    <property type="evidence" value="ECO:0007669"/>
    <property type="project" value="UniProtKB-ARBA"/>
</dbReference>
<dbReference type="FunFam" id="3.10.20.90:FF:000050">
    <property type="entry name" value="Ubiquitin carboxyl-terminal hydrolase 13"/>
    <property type="match status" value="1"/>
</dbReference>
<dbReference type="Proteomes" id="UP000237105">
    <property type="component" value="Unassembled WGS sequence"/>
</dbReference>
<keyword evidence="2" id="KW-0645">Protease</keyword>
<evidence type="ECO:0000313" key="10">
    <source>
        <dbReference type="Proteomes" id="UP000237105"/>
    </source>
</evidence>
<feature type="non-terminal residue" evidence="9">
    <location>
        <position position="1"/>
    </location>
</feature>
<feature type="region of interest" description="Disordered" evidence="7">
    <location>
        <begin position="186"/>
        <end position="214"/>
    </location>
</feature>
<sequence>PLTSSEEVQPVGRLREFSDMLYTKELKLFLEVELDSDSRPIAPPEKTKEDILLFFKLYDPWKKELRYVGRLFVKLSGKPNNGILTKLNSMAGFNPNEKIDLFEEIKFAPRVMCIPVDNEATFRDSQLQDGDIICFQKSQARISEQCRYPDVRSFLEYLREHPGAPVKAQQEPNPIGSQTTILDAQVAAPPPEPGNRTQEQSTQVAAPSAVPGEQQEKADFVAETNINSQAVTPVTFSTESSQQNEQVTHMASHAEEEAKTTTVPSASGLAVDKPSVQTPHQETTAIESTIDSSSFSFFDALFADIRNLLERKTSEADTLSRFQPSALSIDEIANAKKIVKQCLGMTLANVIKSARTTELKNSISVLLNVNEFLNRMVDKITKFHNEFDQNCERFAHAEQDLKEVEQKESLLGELQTTLKQLSSEFMPIRNQADKVDQDIVDLERQLAEKKAEKAQIWNNLEDLARRATTSKQALINAENEMRLFRPKKEEAEKTVGDMERSWQSWMADCSLILL</sequence>
<keyword evidence="10" id="KW-1185">Reference proteome</keyword>
<keyword evidence="4 9" id="KW-0378">Hydrolase</keyword>
<evidence type="ECO:0000256" key="6">
    <source>
        <dbReference type="SAM" id="Coils"/>
    </source>
</evidence>
<dbReference type="STRING" id="3476.A0A2P5C0X1"/>
<dbReference type="Gene3D" id="3.10.20.90">
    <property type="entry name" value="Phosphatidylinositol 3-kinase Catalytic Subunit, Chain A, domain 1"/>
    <property type="match status" value="1"/>
</dbReference>
<comment type="similarity">
    <text evidence="1">Belongs to the peptidase C19 family.</text>
</comment>
<evidence type="ECO:0000313" key="9">
    <source>
        <dbReference type="EMBL" id="PON54713.1"/>
    </source>
</evidence>
<reference evidence="10" key="1">
    <citation type="submission" date="2016-06" db="EMBL/GenBank/DDBJ databases">
        <title>Parallel loss of symbiosis genes in relatives of nitrogen-fixing non-legume Parasponia.</title>
        <authorList>
            <person name="Van Velzen R."/>
            <person name="Holmer R."/>
            <person name="Bu F."/>
            <person name="Rutten L."/>
            <person name="Van Zeijl A."/>
            <person name="Liu W."/>
            <person name="Santuari L."/>
            <person name="Cao Q."/>
            <person name="Sharma T."/>
            <person name="Shen D."/>
            <person name="Roswanjaya Y."/>
            <person name="Wardhani T."/>
            <person name="Kalhor M.S."/>
            <person name="Jansen J."/>
            <person name="Van den Hoogen J."/>
            <person name="Gungor B."/>
            <person name="Hartog M."/>
            <person name="Hontelez J."/>
            <person name="Verver J."/>
            <person name="Yang W.-C."/>
            <person name="Schijlen E."/>
            <person name="Repin R."/>
            <person name="Schilthuizen M."/>
            <person name="Schranz E."/>
            <person name="Heidstra R."/>
            <person name="Miyata K."/>
            <person name="Fedorova E."/>
            <person name="Kohlen W."/>
            <person name="Bisseling T."/>
            <person name="Smit S."/>
            <person name="Geurts R."/>
        </authorList>
    </citation>
    <scope>NUCLEOTIDE SEQUENCE [LARGE SCALE GENOMIC DNA]</scope>
    <source>
        <strain evidence="10">cv. WU1-14</strain>
    </source>
</reference>
<feature type="coiled-coil region" evidence="6">
    <location>
        <begin position="404"/>
        <end position="480"/>
    </location>
</feature>
<keyword evidence="6" id="KW-0175">Coiled coil</keyword>
<evidence type="ECO:0000259" key="8">
    <source>
        <dbReference type="Pfam" id="PF12436"/>
    </source>
</evidence>
<accession>A0A2P5C0X1</accession>
<gene>
    <name evidence="9" type="ORF">PanWU01x14_193360</name>
</gene>
<evidence type="ECO:0000256" key="7">
    <source>
        <dbReference type="SAM" id="MobiDB-lite"/>
    </source>
</evidence>
<organism evidence="9 10">
    <name type="scientific">Parasponia andersonii</name>
    <name type="common">Sponia andersonii</name>
    <dbReference type="NCBI Taxonomy" id="3476"/>
    <lineage>
        <taxon>Eukaryota</taxon>
        <taxon>Viridiplantae</taxon>
        <taxon>Streptophyta</taxon>
        <taxon>Embryophyta</taxon>
        <taxon>Tracheophyta</taxon>
        <taxon>Spermatophyta</taxon>
        <taxon>Magnoliopsida</taxon>
        <taxon>eudicotyledons</taxon>
        <taxon>Gunneridae</taxon>
        <taxon>Pentapetalae</taxon>
        <taxon>rosids</taxon>
        <taxon>fabids</taxon>
        <taxon>Rosales</taxon>
        <taxon>Cannabaceae</taxon>
        <taxon>Parasponia</taxon>
    </lineage>
</organism>
<protein>
    <submittedName>
        <fullName evidence="9">Ubiquitin carboxyl-terminal hydrolase 7, ICP0-binding domain containing protein</fullName>
    </submittedName>
</protein>
<dbReference type="InterPro" id="IPR024729">
    <property type="entry name" value="USP7_ICP0-binding_dom"/>
</dbReference>
<evidence type="ECO:0000256" key="1">
    <source>
        <dbReference type="ARBA" id="ARBA00009085"/>
    </source>
</evidence>
<dbReference type="AlphaFoldDB" id="A0A2P5C0X1"/>
<dbReference type="GO" id="GO:0005634">
    <property type="term" value="C:nucleus"/>
    <property type="evidence" value="ECO:0007669"/>
    <property type="project" value="UniProtKB-ARBA"/>
</dbReference>
<feature type="region of interest" description="Disordered" evidence="7">
    <location>
        <begin position="249"/>
        <end position="279"/>
    </location>
</feature>
<feature type="compositionally biased region" description="Polar residues" evidence="7">
    <location>
        <begin position="195"/>
        <end position="205"/>
    </location>
</feature>
<dbReference type="EMBL" id="JXTB01000191">
    <property type="protein sequence ID" value="PON54713.1"/>
    <property type="molecule type" value="Genomic_DNA"/>
</dbReference>